<feature type="domain" description="Histidine kinase/HSP90-like ATPase" evidence="2">
    <location>
        <begin position="16"/>
        <end position="126"/>
    </location>
</feature>
<proteinExistence type="predicted"/>
<dbReference type="PANTHER" id="PTHR35526">
    <property type="entry name" value="ANTI-SIGMA-F FACTOR RSBW-RELATED"/>
    <property type="match status" value="1"/>
</dbReference>
<organism evidence="3 4">
    <name type="scientific">Actinomadura gamaensis</name>
    <dbReference type="NCBI Taxonomy" id="1763541"/>
    <lineage>
        <taxon>Bacteria</taxon>
        <taxon>Bacillati</taxon>
        <taxon>Actinomycetota</taxon>
        <taxon>Actinomycetes</taxon>
        <taxon>Streptosporangiales</taxon>
        <taxon>Thermomonosporaceae</taxon>
        <taxon>Actinomadura</taxon>
    </lineage>
</organism>
<dbReference type="InterPro" id="IPR003594">
    <property type="entry name" value="HATPase_dom"/>
</dbReference>
<keyword evidence="1" id="KW-0808">Transferase</keyword>
<dbReference type="Gene3D" id="3.30.565.10">
    <property type="entry name" value="Histidine kinase-like ATPase, C-terminal domain"/>
    <property type="match status" value="1"/>
</dbReference>
<accession>A0ABV9TSL3</accession>
<keyword evidence="3" id="KW-0067">ATP-binding</keyword>
<keyword evidence="1" id="KW-0418">Kinase</keyword>
<gene>
    <name evidence="3" type="ORF">ACFPCY_03690</name>
</gene>
<dbReference type="GO" id="GO:0005524">
    <property type="term" value="F:ATP binding"/>
    <property type="evidence" value="ECO:0007669"/>
    <property type="project" value="UniProtKB-KW"/>
</dbReference>
<dbReference type="InterPro" id="IPR050267">
    <property type="entry name" value="Anti-sigma-factor_SerPK"/>
</dbReference>
<dbReference type="InterPro" id="IPR036890">
    <property type="entry name" value="HATPase_C_sf"/>
</dbReference>
<dbReference type="Pfam" id="PF13581">
    <property type="entry name" value="HATPase_c_2"/>
    <property type="match status" value="1"/>
</dbReference>
<comment type="caution">
    <text evidence="3">The sequence shown here is derived from an EMBL/GenBank/DDBJ whole genome shotgun (WGS) entry which is preliminary data.</text>
</comment>
<keyword evidence="4" id="KW-1185">Reference proteome</keyword>
<name>A0ABV9TSL3_9ACTN</name>
<dbReference type="SUPFAM" id="SSF55874">
    <property type="entry name" value="ATPase domain of HSP90 chaperone/DNA topoisomerase II/histidine kinase"/>
    <property type="match status" value="1"/>
</dbReference>
<keyword evidence="3" id="KW-0547">Nucleotide-binding</keyword>
<dbReference type="CDD" id="cd16936">
    <property type="entry name" value="HATPase_RsbW-like"/>
    <property type="match status" value="1"/>
</dbReference>
<sequence length="131" mass="13757">MGAEFMALERLGTATFASEAAQVAAARRWVLEAVGRAHPAADDCVLLVSEVFTNALRYGAGDSIEVGAFADAQAVRVEVVDGGGDTLPHLVDDPCGENGRGLPIIRALAADWGCERLGDGRLCVWFVVEAN</sequence>
<dbReference type="PANTHER" id="PTHR35526:SF3">
    <property type="entry name" value="ANTI-SIGMA-F FACTOR RSBW"/>
    <property type="match status" value="1"/>
</dbReference>
<keyword evidence="1" id="KW-0723">Serine/threonine-protein kinase</keyword>
<evidence type="ECO:0000313" key="4">
    <source>
        <dbReference type="Proteomes" id="UP001595872"/>
    </source>
</evidence>
<dbReference type="EMBL" id="JBHSIT010000001">
    <property type="protein sequence ID" value="MFC4906411.1"/>
    <property type="molecule type" value="Genomic_DNA"/>
</dbReference>
<evidence type="ECO:0000259" key="2">
    <source>
        <dbReference type="Pfam" id="PF13581"/>
    </source>
</evidence>
<evidence type="ECO:0000256" key="1">
    <source>
        <dbReference type="ARBA" id="ARBA00022527"/>
    </source>
</evidence>
<dbReference type="Proteomes" id="UP001595872">
    <property type="component" value="Unassembled WGS sequence"/>
</dbReference>
<protein>
    <submittedName>
        <fullName evidence="3">ATP-binding protein</fullName>
    </submittedName>
</protein>
<dbReference type="RefSeq" id="WP_378252112.1">
    <property type="nucleotide sequence ID" value="NZ_JBHSIT010000001.1"/>
</dbReference>
<reference evidence="4" key="1">
    <citation type="journal article" date="2019" name="Int. J. Syst. Evol. Microbiol.">
        <title>The Global Catalogue of Microorganisms (GCM) 10K type strain sequencing project: providing services to taxonomists for standard genome sequencing and annotation.</title>
        <authorList>
            <consortium name="The Broad Institute Genomics Platform"/>
            <consortium name="The Broad Institute Genome Sequencing Center for Infectious Disease"/>
            <person name="Wu L."/>
            <person name="Ma J."/>
        </authorList>
    </citation>
    <scope>NUCLEOTIDE SEQUENCE [LARGE SCALE GENOMIC DNA]</scope>
    <source>
        <strain evidence="4">KLKA75</strain>
    </source>
</reference>
<evidence type="ECO:0000313" key="3">
    <source>
        <dbReference type="EMBL" id="MFC4906411.1"/>
    </source>
</evidence>